<evidence type="ECO:0000313" key="2">
    <source>
        <dbReference type="EMBL" id="PXW63281.1"/>
    </source>
</evidence>
<dbReference type="PANTHER" id="PTHR11803">
    <property type="entry name" value="2-IMINOBUTANOATE/2-IMINOPROPANOATE DEAMINASE RIDA"/>
    <property type="match status" value="1"/>
</dbReference>
<dbReference type="Gene3D" id="3.30.1330.40">
    <property type="entry name" value="RutC-like"/>
    <property type="match status" value="1"/>
</dbReference>
<dbReference type="GO" id="GO:0019239">
    <property type="term" value="F:deaminase activity"/>
    <property type="evidence" value="ECO:0007669"/>
    <property type="project" value="TreeGrafter"/>
</dbReference>
<name>A0A2V3UEW5_9HYPH</name>
<accession>A0A2V3UEW5</accession>
<evidence type="ECO:0000313" key="3">
    <source>
        <dbReference type="Proteomes" id="UP000248021"/>
    </source>
</evidence>
<dbReference type="SUPFAM" id="SSF55298">
    <property type="entry name" value="YjgF-like"/>
    <property type="match status" value="1"/>
</dbReference>
<keyword evidence="3" id="KW-1185">Reference proteome</keyword>
<dbReference type="PANTHER" id="PTHR11803:SF58">
    <property type="entry name" value="PROTEIN HMF1-RELATED"/>
    <property type="match status" value="1"/>
</dbReference>
<dbReference type="AlphaFoldDB" id="A0A2V3UEW5"/>
<reference evidence="2 3" key="1">
    <citation type="submission" date="2018-05" db="EMBL/GenBank/DDBJ databases">
        <title>Genomic Encyclopedia of Type Strains, Phase IV (KMG-IV): sequencing the most valuable type-strain genomes for metagenomic binning, comparative biology and taxonomic classification.</title>
        <authorList>
            <person name="Goeker M."/>
        </authorList>
    </citation>
    <scope>NUCLEOTIDE SEQUENCE [LARGE SCALE GENOMIC DNA]</scope>
    <source>
        <strain evidence="2 3">DSM 6462</strain>
    </source>
</reference>
<dbReference type="RefSeq" id="WP_110373434.1">
    <property type="nucleotide sequence ID" value="NZ_JAHBRY010000002.1"/>
</dbReference>
<comment type="caution">
    <text evidence="2">The sequence shown here is derived from an EMBL/GenBank/DDBJ whole genome shotgun (WGS) entry which is preliminary data.</text>
</comment>
<dbReference type="Pfam" id="PF01042">
    <property type="entry name" value="Ribonuc_L-PSP"/>
    <property type="match status" value="1"/>
</dbReference>
<dbReference type="InterPro" id="IPR035959">
    <property type="entry name" value="RutC-like_sf"/>
</dbReference>
<proteinExistence type="inferred from homology"/>
<dbReference type="GO" id="GO:0005829">
    <property type="term" value="C:cytosol"/>
    <property type="evidence" value="ECO:0007669"/>
    <property type="project" value="TreeGrafter"/>
</dbReference>
<gene>
    <name evidence="2" type="ORF">C7450_102196</name>
</gene>
<dbReference type="Proteomes" id="UP000248021">
    <property type="component" value="Unassembled WGS sequence"/>
</dbReference>
<dbReference type="InterPro" id="IPR006175">
    <property type="entry name" value="YjgF/YER057c/UK114"/>
</dbReference>
<dbReference type="EMBL" id="QJJK01000002">
    <property type="protein sequence ID" value="PXW63281.1"/>
    <property type="molecule type" value="Genomic_DNA"/>
</dbReference>
<sequence>MIERKNPPNLAPPVGRYHHLTVIPAGSDILAIAGQVGLDEKGHLPDTVEEQLANAFANVTRILASEGLDHRAVFKINMWLTKPVSRERYVAIWRGFHHDEPPASMFAYVAALISPEYLVEVEAWAARPAKTPPAA</sequence>
<comment type="similarity">
    <text evidence="1">Belongs to the RutC family.</text>
</comment>
<dbReference type="OrthoDB" id="9808943at2"/>
<organism evidence="2 3">
    <name type="scientific">Chelatococcus asaccharovorans</name>
    <dbReference type="NCBI Taxonomy" id="28210"/>
    <lineage>
        <taxon>Bacteria</taxon>
        <taxon>Pseudomonadati</taxon>
        <taxon>Pseudomonadota</taxon>
        <taxon>Alphaproteobacteria</taxon>
        <taxon>Hyphomicrobiales</taxon>
        <taxon>Chelatococcaceae</taxon>
        <taxon>Chelatococcus</taxon>
    </lineage>
</organism>
<evidence type="ECO:0000256" key="1">
    <source>
        <dbReference type="ARBA" id="ARBA00010552"/>
    </source>
</evidence>
<protein>
    <submittedName>
        <fullName evidence="2">Enamine deaminase RidA (YjgF/YER057c/UK114 family)</fullName>
    </submittedName>
</protein>